<evidence type="ECO:0000256" key="2">
    <source>
        <dbReference type="ARBA" id="ARBA00022448"/>
    </source>
</evidence>
<accession>A0A212JCN9</accession>
<feature type="chain" id="PRO_5012781306" evidence="4">
    <location>
        <begin position="21"/>
        <end position="349"/>
    </location>
</feature>
<dbReference type="PANTHER" id="PTHR33376:SF7">
    <property type="entry name" value="C4-DICARBOXYLATE-BINDING PROTEIN DCTB"/>
    <property type="match status" value="1"/>
</dbReference>
<dbReference type="NCBIfam" id="TIGR00787">
    <property type="entry name" value="dctP"/>
    <property type="match status" value="1"/>
</dbReference>
<evidence type="ECO:0000256" key="3">
    <source>
        <dbReference type="ARBA" id="ARBA00022729"/>
    </source>
</evidence>
<dbReference type="GO" id="GO:0030288">
    <property type="term" value="C:outer membrane-bounded periplasmic space"/>
    <property type="evidence" value="ECO:0007669"/>
    <property type="project" value="InterPro"/>
</dbReference>
<name>A0A212JCN9_9DELT</name>
<dbReference type="CDD" id="cd13603">
    <property type="entry name" value="PBP2_TRAP_Siap_TeaA_like"/>
    <property type="match status" value="1"/>
</dbReference>
<dbReference type="NCBIfam" id="NF037995">
    <property type="entry name" value="TRAP_S1"/>
    <property type="match status" value="1"/>
</dbReference>
<dbReference type="InterPro" id="IPR004682">
    <property type="entry name" value="TRAP_DctP"/>
</dbReference>
<proteinExistence type="inferred from homology"/>
<dbReference type="GO" id="GO:0055085">
    <property type="term" value="P:transmembrane transport"/>
    <property type="evidence" value="ECO:0007669"/>
    <property type="project" value="InterPro"/>
</dbReference>
<dbReference type="InterPro" id="IPR038404">
    <property type="entry name" value="TRAP_DctP_sf"/>
</dbReference>
<dbReference type="InterPro" id="IPR018389">
    <property type="entry name" value="DctP_fam"/>
</dbReference>
<evidence type="ECO:0000256" key="1">
    <source>
        <dbReference type="ARBA" id="ARBA00009023"/>
    </source>
</evidence>
<feature type="signal peptide" evidence="4">
    <location>
        <begin position="1"/>
        <end position="20"/>
    </location>
</feature>
<sequence length="349" mass="38675">MKRKWIVALCLPIVACFIVAGFGEAAAAAKKVKLIFHTPTAENAINHRASLQLKKMLEEGSNGQIQLDVYTGGTLFGGDRETIEAMQRGDATFCIIATAPYVMFEPKVAVFDIPFIFDAAADTMATMDIVEDFLTSPEGKAAMQPVFGDLPKKGIMPLAFANQGFRELTANKAVQKVADLKGIKIRTMENKYHMAAWKLLGANPTPMAFTEVFTALEQGTIDAQENPYELIYTSKFYEVQKYIVNTHHIPSVHIFACSKRVYDSLSPELQKLVSDSMEKTARWYANEAKNSLLEKEKLMVAGKATILNITPENYAEFRTTTQPVVDMVKKDVGDAIVDTMLKAVAARRK</sequence>
<comment type="similarity">
    <text evidence="1">Belongs to the bacterial solute-binding protein 7 family.</text>
</comment>
<gene>
    <name evidence="5" type="ORF">KL86DPRO_11144</name>
</gene>
<dbReference type="EMBL" id="FLUQ01000001">
    <property type="protein sequence ID" value="SBV97015.1"/>
    <property type="molecule type" value="Genomic_DNA"/>
</dbReference>
<evidence type="ECO:0000256" key="4">
    <source>
        <dbReference type="SAM" id="SignalP"/>
    </source>
</evidence>
<dbReference type="Pfam" id="PF03480">
    <property type="entry name" value="DctP"/>
    <property type="match status" value="1"/>
</dbReference>
<keyword evidence="3 4" id="KW-0732">Signal</keyword>
<dbReference type="AlphaFoldDB" id="A0A212JCN9"/>
<reference evidence="5" key="1">
    <citation type="submission" date="2016-04" db="EMBL/GenBank/DDBJ databases">
        <authorList>
            <person name="Evans L.H."/>
            <person name="Alamgir A."/>
            <person name="Owens N."/>
            <person name="Weber N.D."/>
            <person name="Virtaneva K."/>
            <person name="Barbian K."/>
            <person name="Babar A."/>
            <person name="Rosenke K."/>
        </authorList>
    </citation>
    <scope>NUCLEOTIDE SEQUENCE</scope>
    <source>
        <strain evidence="5">86</strain>
    </source>
</reference>
<evidence type="ECO:0000313" key="5">
    <source>
        <dbReference type="EMBL" id="SBV97015.1"/>
    </source>
</evidence>
<dbReference type="Gene3D" id="3.40.190.170">
    <property type="entry name" value="Bacterial extracellular solute-binding protein, family 7"/>
    <property type="match status" value="1"/>
</dbReference>
<organism evidence="5">
    <name type="scientific">uncultured delta proteobacterium</name>
    <dbReference type="NCBI Taxonomy" id="34034"/>
    <lineage>
        <taxon>Bacteria</taxon>
        <taxon>Deltaproteobacteria</taxon>
        <taxon>environmental samples</taxon>
    </lineage>
</organism>
<dbReference type="PIRSF" id="PIRSF006470">
    <property type="entry name" value="DctB"/>
    <property type="match status" value="1"/>
</dbReference>
<keyword evidence="2" id="KW-0813">Transport</keyword>
<dbReference type="PANTHER" id="PTHR33376">
    <property type="match status" value="1"/>
</dbReference>
<protein>
    <submittedName>
        <fullName evidence="5">Putative Sialic acid-binding periplasmic protein SiaP</fullName>
    </submittedName>
</protein>